<dbReference type="EMBL" id="CP132938">
    <property type="protein sequence ID" value="XCB24143.1"/>
    <property type="molecule type" value="Genomic_DNA"/>
</dbReference>
<dbReference type="GO" id="GO:0003824">
    <property type="term" value="F:catalytic activity"/>
    <property type="evidence" value="ECO:0007669"/>
    <property type="project" value="InterPro"/>
</dbReference>
<dbReference type="KEGG" id="tgi:RBB81_09520"/>
<evidence type="ECO:0000256" key="1">
    <source>
        <dbReference type="SAM" id="MobiDB-lite"/>
    </source>
</evidence>
<dbReference type="InterPro" id="IPR009486">
    <property type="entry name" value="Pur_nuclsid_perm"/>
</dbReference>
<sequence>MLLVLAVSSVAASACCPAPVATISSADRHLTDLTGAPEKVSKAIEIKVVVINMFEVGADTGDAPGEYQYWVEREHLDTVIPFSAGYHDLRLNEKNGILGVLTGVGTARTAATIMALGLDPRFDLTHAYFLVAGIGGIDPRMGSLGSAVWSDYIVDGDLAHEIDAREIPKDWSTGYVPLGKSTPYEQPRAARFGDDGNIYRLNTSLVDWAFALTKDTPLPDTPAIAARRQQYAEEAAHRPPFVLRGDNLSASTFWHGKLLNQWARDWVKYQTDGHGTYAICGMEDTGTMQSLTWLAHAHRLDINRVLVLRTASNFDQQRPGITAAESLGETKVRQYSAYLPALDAAYRVGHLVVDDLIANWPQTRDHIPSALPGKIGSGAHPEDPHSLPTPR</sequence>
<dbReference type="RefSeq" id="WP_353073520.1">
    <property type="nucleotide sequence ID" value="NZ_CP132938.1"/>
</dbReference>
<protein>
    <submittedName>
        <fullName evidence="2">Purine nucleoside permease</fullName>
    </submittedName>
</protein>
<dbReference type="PANTHER" id="PTHR38643">
    <property type="entry name" value="PURINE NUCLEOSIDE PERMEASE C285.05-RELATED"/>
    <property type="match status" value="1"/>
</dbReference>
<dbReference type="InterPro" id="IPR035994">
    <property type="entry name" value="Nucleoside_phosphorylase_sf"/>
</dbReference>
<dbReference type="GO" id="GO:0009116">
    <property type="term" value="P:nucleoside metabolic process"/>
    <property type="evidence" value="ECO:0007669"/>
    <property type="project" value="InterPro"/>
</dbReference>
<dbReference type="GO" id="GO:0055085">
    <property type="term" value="P:transmembrane transport"/>
    <property type="evidence" value="ECO:0007669"/>
    <property type="project" value="InterPro"/>
</dbReference>
<name>A0AAU7Z6K0_9BACT</name>
<reference evidence="2" key="1">
    <citation type="submission" date="2023-08" db="EMBL/GenBank/DDBJ databases">
        <authorList>
            <person name="Messyasz A."/>
            <person name="Mannisto M.K."/>
            <person name="Kerkhof L.J."/>
            <person name="Haggblom M."/>
        </authorList>
    </citation>
    <scope>NUCLEOTIDE SEQUENCE</scope>
    <source>
        <strain evidence="2">M8UP39</strain>
    </source>
</reference>
<evidence type="ECO:0000313" key="2">
    <source>
        <dbReference type="EMBL" id="XCB24143.1"/>
    </source>
</evidence>
<dbReference type="Pfam" id="PF06516">
    <property type="entry name" value="NUP"/>
    <property type="match status" value="1"/>
</dbReference>
<organism evidence="2">
    <name type="scientific">Tunturiibacter gelidiferens</name>
    <dbReference type="NCBI Taxonomy" id="3069689"/>
    <lineage>
        <taxon>Bacteria</taxon>
        <taxon>Pseudomonadati</taxon>
        <taxon>Acidobacteriota</taxon>
        <taxon>Terriglobia</taxon>
        <taxon>Terriglobales</taxon>
        <taxon>Acidobacteriaceae</taxon>
        <taxon>Tunturiibacter</taxon>
    </lineage>
</organism>
<dbReference type="PIRSF" id="PIRSF013171">
    <property type="entry name" value="Pur_nuclsid_perm"/>
    <property type="match status" value="1"/>
</dbReference>
<dbReference type="AlphaFoldDB" id="A0AAU7Z6K0"/>
<gene>
    <name evidence="2" type="ORF">RBB81_09520</name>
</gene>
<proteinExistence type="predicted"/>
<dbReference type="Gene3D" id="3.40.50.1580">
    <property type="entry name" value="Nucleoside phosphorylase domain"/>
    <property type="match status" value="1"/>
</dbReference>
<feature type="region of interest" description="Disordered" evidence="1">
    <location>
        <begin position="368"/>
        <end position="391"/>
    </location>
</feature>
<reference evidence="2" key="2">
    <citation type="journal article" date="2024" name="Environ. Microbiol.">
        <title>Genome analysis and description of Tunturibacter gen. nov. expands the diversity of Terriglobia in tundra soils.</title>
        <authorList>
            <person name="Messyasz A."/>
            <person name="Mannisto M.K."/>
            <person name="Kerkhof L.J."/>
            <person name="Haggblom M.M."/>
        </authorList>
    </citation>
    <scope>NUCLEOTIDE SEQUENCE</scope>
    <source>
        <strain evidence="2">M8UP39</strain>
    </source>
</reference>
<dbReference type="PANTHER" id="PTHR38643:SF1">
    <property type="entry name" value="PURINE NUCLEOSIDE PERMEASE C285.05-RELATED"/>
    <property type="match status" value="1"/>
</dbReference>
<accession>A0AAU7Z6K0</accession>